<evidence type="ECO:0000313" key="2">
    <source>
        <dbReference type="EMBL" id="CAH8303556.1"/>
    </source>
</evidence>
<dbReference type="PANTHER" id="PTHR35507">
    <property type="entry name" value="OS09G0488600 PROTEIN"/>
    <property type="match status" value="1"/>
</dbReference>
<reference evidence="2 3" key="1">
    <citation type="submission" date="2022-03" db="EMBL/GenBank/DDBJ databases">
        <authorList>
            <person name="Macdonald S."/>
            <person name="Ahmed S."/>
            <person name="Newling K."/>
        </authorList>
    </citation>
    <scope>NUCLEOTIDE SEQUENCE [LARGE SCALE GENOMIC DNA]</scope>
</reference>
<dbReference type="Proteomes" id="UP001642260">
    <property type="component" value="Unassembled WGS sequence"/>
</dbReference>
<feature type="region of interest" description="Disordered" evidence="1">
    <location>
        <begin position="417"/>
        <end position="472"/>
    </location>
</feature>
<name>A0ABC8IVR3_ERUVS</name>
<accession>A0ABC8IVR3</accession>
<protein>
    <submittedName>
        <fullName evidence="2">Uncharacterized protein</fullName>
    </submittedName>
</protein>
<sequence>MDEPDSDLGSYPIPPASVHLAHFSSLTPPPSTRLLLSSHVTRRTHRLQSSLPLPYLSLQGLLGEAISARSIGGRMSREEAPAWELFTPYQRFLIVAIIGVAAAESKKNCVIQNLQKSVDFRDQVLSNMQQKLDDLCQQLSLAKDESGDGSKVLDHDGDLQSAFRDKFGSEKVKFLECGCWLCDQHHHSSPPATQDKAPAGMVIDAEPEERRMSYLSDWCSSDTTAAEIHFDNLSLDQDMLSLRKECQEKDATIKDLTSFLQLINKAGSKRETELEEIIRRKKTIIKKLKRDVFVLEEKVTQLTKPRRWSCSAAIPSTREFPMRVDNLLYDMDVSTASSSSDSETPAYTPRPTVLEDAPVNVSTASSSADSETSAYTPGQTVLRDVPVDSIKEEPSALGQTQKSAPAKSSSSFVKAVEPLSVVTPSTNGKPVSVSSSSPRMRCASSSSGDSKKHRRPVQVAPRASFGTSKRWV</sequence>
<organism evidence="2 3">
    <name type="scientific">Eruca vesicaria subsp. sativa</name>
    <name type="common">Garden rocket</name>
    <name type="synonym">Eruca sativa</name>
    <dbReference type="NCBI Taxonomy" id="29727"/>
    <lineage>
        <taxon>Eukaryota</taxon>
        <taxon>Viridiplantae</taxon>
        <taxon>Streptophyta</taxon>
        <taxon>Embryophyta</taxon>
        <taxon>Tracheophyta</taxon>
        <taxon>Spermatophyta</taxon>
        <taxon>Magnoliopsida</taxon>
        <taxon>eudicotyledons</taxon>
        <taxon>Gunneridae</taxon>
        <taxon>Pentapetalae</taxon>
        <taxon>rosids</taxon>
        <taxon>malvids</taxon>
        <taxon>Brassicales</taxon>
        <taxon>Brassicaceae</taxon>
        <taxon>Brassiceae</taxon>
        <taxon>Eruca</taxon>
    </lineage>
</organism>
<gene>
    <name evidence="2" type="ORF">ERUC_LOCUS3435</name>
</gene>
<evidence type="ECO:0000313" key="3">
    <source>
        <dbReference type="Proteomes" id="UP001642260"/>
    </source>
</evidence>
<evidence type="ECO:0000256" key="1">
    <source>
        <dbReference type="SAM" id="MobiDB-lite"/>
    </source>
</evidence>
<feature type="compositionally biased region" description="Low complexity" evidence="1">
    <location>
        <begin position="362"/>
        <end position="376"/>
    </location>
</feature>
<keyword evidence="3" id="KW-1185">Reference proteome</keyword>
<comment type="caution">
    <text evidence="2">The sequence shown here is derived from an EMBL/GenBank/DDBJ whole genome shotgun (WGS) entry which is preliminary data.</text>
</comment>
<feature type="compositionally biased region" description="Low complexity" evidence="1">
    <location>
        <begin position="430"/>
        <end position="447"/>
    </location>
</feature>
<proteinExistence type="predicted"/>
<feature type="region of interest" description="Disordered" evidence="1">
    <location>
        <begin position="335"/>
        <end position="385"/>
    </location>
</feature>
<dbReference type="AlphaFoldDB" id="A0ABC8IVR3"/>
<dbReference type="EMBL" id="CAKOAT010058488">
    <property type="protein sequence ID" value="CAH8303556.1"/>
    <property type="molecule type" value="Genomic_DNA"/>
</dbReference>
<dbReference type="PANTHER" id="PTHR35507:SF1">
    <property type="entry name" value="TMF_TATA_BD DOMAIN-CONTAINING PROTEIN"/>
    <property type="match status" value="1"/>
</dbReference>